<protein>
    <submittedName>
        <fullName evidence="3">Undecaprenyl-diphosphatase</fullName>
    </submittedName>
</protein>
<feature type="domain" description="Phosphatidic acid phosphatase type 2/haloperoxidase" evidence="2">
    <location>
        <begin position="58"/>
        <end position="176"/>
    </location>
</feature>
<dbReference type="OrthoDB" id="9789113at2"/>
<gene>
    <name evidence="3" type="ORF">SAMN04488109_1321</name>
</gene>
<sequence length="195" mass="22375">MLDRLLEWDKELFLFFNGLHTPWLDPVMLFFTETFVWLPLYLFLLFLVIRDYKKDCWVPLLGITVTILLCDQITSGLMKPFFARLRPSQEPSLVGLIHLVNGYKGGIYGFASSHAANTLGTATFFSLLFRPSKPWITWLYLWAFAMTYTRLYLGVHYPGDILVGGVIGIASGWVGYTLQSNVMVRVEKKRTPPLL</sequence>
<dbReference type="InterPro" id="IPR036938">
    <property type="entry name" value="PAP2/HPO_sf"/>
</dbReference>
<dbReference type="CDD" id="cd03395">
    <property type="entry name" value="PAP2_like_4"/>
    <property type="match status" value="1"/>
</dbReference>
<feature type="transmembrane region" description="Helical" evidence="1">
    <location>
        <begin position="135"/>
        <end position="155"/>
    </location>
</feature>
<accession>A0A1M5LR16</accession>
<name>A0A1M5LR16_9BACT</name>
<dbReference type="PANTHER" id="PTHR14969">
    <property type="entry name" value="SPHINGOSINE-1-PHOSPHATE PHOSPHOHYDROLASE"/>
    <property type="match status" value="1"/>
</dbReference>
<dbReference type="PANTHER" id="PTHR14969:SF13">
    <property type="entry name" value="AT30094P"/>
    <property type="match status" value="1"/>
</dbReference>
<feature type="transmembrane region" description="Helical" evidence="1">
    <location>
        <begin position="27"/>
        <end position="49"/>
    </location>
</feature>
<organism evidence="3 4">
    <name type="scientific">Chryseolinea serpens</name>
    <dbReference type="NCBI Taxonomy" id="947013"/>
    <lineage>
        <taxon>Bacteria</taxon>
        <taxon>Pseudomonadati</taxon>
        <taxon>Bacteroidota</taxon>
        <taxon>Cytophagia</taxon>
        <taxon>Cytophagales</taxon>
        <taxon>Fulvivirgaceae</taxon>
        <taxon>Chryseolinea</taxon>
    </lineage>
</organism>
<proteinExistence type="predicted"/>
<evidence type="ECO:0000313" key="4">
    <source>
        <dbReference type="Proteomes" id="UP000184212"/>
    </source>
</evidence>
<evidence type="ECO:0000259" key="2">
    <source>
        <dbReference type="SMART" id="SM00014"/>
    </source>
</evidence>
<dbReference type="RefSeq" id="WP_073132105.1">
    <property type="nucleotide sequence ID" value="NZ_FQWQ01000001.1"/>
</dbReference>
<dbReference type="InterPro" id="IPR000326">
    <property type="entry name" value="PAP2/HPO"/>
</dbReference>
<keyword evidence="1" id="KW-1133">Transmembrane helix</keyword>
<dbReference type="Gene3D" id="1.20.144.10">
    <property type="entry name" value="Phosphatidic acid phosphatase type 2/haloperoxidase"/>
    <property type="match status" value="2"/>
</dbReference>
<evidence type="ECO:0000313" key="3">
    <source>
        <dbReference type="EMBL" id="SHG66793.1"/>
    </source>
</evidence>
<dbReference type="SMART" id="SM00014">
    <property type="entry name" value="acidPPc"/>
    <property type="match status" value="1"/>
</dbReference>
<dbReference type="EMBL" id="FQWQ01000001">
    <property type="protein sequence ID" value="SHG66793.1"/>
    <property type="molecule type" value="Genomic_DNA"/>
</dbReference>
<feature type="transmembrane region" description="Helical" evidence="1">
    <location>
        <begin position="161"/>
        <end position="178"/>
    </location>
</feature>
<keyword evidence="1" id="KW-0472">Membrane</keyword>
<evidence type="ECO:0000256" key="1">
    <source>
        <dbReference type="SAM" id="Phobius"/>
    </source>
</evidence>
<feature type="transmembrane region" description="Helical" evidence="1">
    <location>
        <begin position="107"/>
        <end position="128"/>
    </location>
</feature>
<keyword evidence="1" id="KW-0812">Transmembrane</keyword>
<dbReference type="Pfam" id="PF01569">
    <property type="entry name" value="PAP2"/>
    <property type="match status" value="1"/>
</dbReference>
<reference evidence="3 4" key="1">
    <citation type="submission" date="2016-11" db="EMBL/GenBank/DDBJ databases">
        <authorList>
            <person name="Jaros S."/>
            <person name="Januszkiewicz K."/>
            <person name="Wedrychowicz H."/>
        </authorList>
    </citation>
    <scope>NUCLEOTIDE SEQUENCE [LARGE SCALE GENOMIC DNA]</scope>
    <source>
        <strain evidence="3 4">DSM 24574</strain>
    </source>
</reference>
<keyword evidence="4" id="KW-1185">Reference proteome</keyword>
<dbReference type="STRING" id="947013.SAMN04488109_1321"/>
<dbReference type="Proteomes" id="UP000184212">
    <property type="component" value="Unassembled WGS sequence"/>
</dbReference>
<feature type="transmembrane region" description="Helical" evidence="1">
    <location>
        <begin position="56"/>
        <end position="78"/>
    </location>
</feature>
<dbReference type="SUPFAM" id="SSF48317">
    <property type="entry name" value="Acid phosphatase/Vanadium-dependent haloperoxidase"/>
    <property type="match status" value="1"/>
</dbReference>
<dbReference type="AlphaFoldDB" id="A0A1M5LR16"/>